<dbReference type="OrthoDB" id="655030at2759"/>
<comment type="cofactor">
    <cofactor evidence="1">
        <name>FAD</name>
        <dbReference type="ChEBI" id="CHEBI:57692"/>
    </cofactor>
</comment>
<dbReference type="Pfam" id="PF01494">
    <property type="entry name" value="FAD_binding_3"/>
    <property type="match status" value="1"/>
</dbReference>
<name>A0A9P4Y033_CRYP1</name>
<dbReference type="Gene3D" id="3.50.50.60">
    <property type="entry name" value="FAD/NAD(P)-binding domain"/>
    <property type="match status" value="1"/>
</dbReference>
<evidence type="ECO:0000256" key="1">
    <source>
        <dbReference type="ARBA" id="ARBA00001974"/>
    </source>
</evidence>
<dbReference type="PANTHER" id="PTHR47178">
    <property type="entry name" value="MONOOXYGENASE, FAD-BINDING"/>
    <property type="match status" value="1"/>
</dbReference>
<organism evidence="7 8">
    <name type="scientific">Cryphonectria parasitica (strain ATCC 38755 / EP155)</name>
    <dbReference type="NCBI Taxonomy" id="660469"/>
    <lineage>
        <taxon>Eukaryota</taxon>
        <taxon>Fungi</taxon>
        <taxon>Dikarya</taxon>
        <taxon>Ascomycota</taxon>
        <taxon>Pezizomycotina</taxon>
        <taxon>Sordariomycetes</taxon>
        <taxon>Sordariomycetidae</taxon>
        <taxon>Diaporthales</taxon>
        <taxon>Cryphonectriaceae</taxon>
        <taxon>Cryphonectria-Endothia species complex</taxon>
        <taxon>Cryphonectria</taxon>
    </lineage>
</organism>
<evidence type="ECO:0000256" key="4">
    <source>
        <dbReference type="ARBA" id="ARBA00023002"/>
    </source>
</evidence>
<dbReference type="PANTHER" id="PTHR47178:SF5">
    <property type="entry name" value="FAD-BINDING DOMAIN-CONTAINING PROTEIN"/>
    <property type="match status" value="1"/>
</dbReference>
<evidence type="ECO:0000256" key="3">
    <source>
        <dbReference type="ARBA" id="ARBA00022827"/>
    </source>
</evidence>
<keyword evidence="4" id="KW-0560">Oxidoreductase</keyword>
<evidence type="ECO:0000256" key="2">
    <source>
        <dbReference type="ARBA" id="ARBA00022630"/>
    </source>
</evidence>
<accession>A0A9P4Y033</accession>
<keyword evidence="5" id="KW-0503">Monooxygenase</keyword>
<dbReference type="PRINTS" id="PR00420">
    <property type="entry name" value="RNGMNOXGNASE"/>
</dbReference>
<feature type="domain" description="FAD-binding" evidence="6">
    <location>
        <begin position="341"/>
        <end position="383"/>
    </location>
</feature>
<dbReference type="SUPFAM" id="SSF51905">
    <property type="entry name" value="FAD/NAD(P)-binding domain"/>
    <property type="match status" value="1"/>
</dbReference>
<gene>
    <name evidence="7" type="ORF">M406DRAFT_332372</name>
</gene>
<dbReference type="InterPro" id="IPR036188">
    <property type="entry name" value="FAD/NAD-bd_sf"/>
</dbReference>
<protein>
    <submittedName>
        <fullName evidence="7">FAD/NAD(P)-binding domain-containing protein</fullName>
    </submittedName>
</protein>
<dbReference type="GeneID" id="63837862"/>
<sequence>MAPKPPNEHLPIAIIGAGIAGLTLAQACRRHNIPFRLLERHPHGHRRQGHRFRVSEEAFAALRDDALADDRELRDLLVRTAPCRRKEGVAQRPPRFPDAKTFEMDERLLARTTAHVHSVPIDRGWVRAVLEEGLGDAVEYGREFLRYEEKEDEGEDGRCFVRVWFTDGSFLDASLLVGADGVRSLVRRQLQPARRLLDLNRWIVWGRTPLVAGAHKSGGDNDTDMSSWLMAVDKEAGAQCVVEAITWDDEARQAAADAGLSPSLLGDYSYWAIATAPASGEHGLPQTAEETRAFVARITEGWHPRLKKVLDGADYGVATCIPVVSSKPDIELPVEGNGERRRGRVLVTIIGDAAHAMSPMGQAGGDLAIRDAVDLARAIARGRDEEEGEEQGRSLMAFERVMAARAKENLERAFSNGRRFWAKEGYREVHL</sequence>
<dbReference type="InterPro" id="IPR002938">
    <property type="entry name" value="FAD-bd"/>
</dbReference>
<dbReference type="GO" id="GO:0071949">
    <property type="term" value="F:FAD binding"/>
    <property type="evidence" value="ECO:0007669"/>
    <property type="project" value="InterPro"/>
</dbReference>
<proteinExistence type="predicted"/>
<keyword evidence="3" id="KW-0274">FAD</keyword>
<keyword evidence="8" id="KW-1185">Reference proteome</keyword>
<dbReference type="GO" id="GO:0004497">
    <property type="term" value="F:monooxygenase activity"/>
    <property type="evidence" value="ECO:0007669"/>
    <property type="project" value="UniProtKB-KW"/>
</dbReference>
<dbReference type="Pfam" id="PF13450">
    <property type="entry name" value="NAD_binding_8"/>
    <property type="match status" value="1"/>
</dbReference>
<evidence type="ECO:0000313" key="8">
    <source>
        <dbReference type="Proteomes" id="UP000803844"/>
    </source>
</evidence>
<dbReference type="RefSeq" id="XP_040774891.1">
    <property type="nucleotide sequence ID" value="XM_040920733.1"/>
</dbReference>
<reference evidence="7" key="1">
    <citation type="journal article" date="2020" name="Phytopathology">
        <title>Genome sequence of the chestnut blight fungus Cryphonectria parasitica EP155: A fundamental resource for an archetypical invasive plant pathogen.</title>
        <authorList>
            <person name="Crouch J.A."/>
            <person name="Dawe A."/>
            <person name="Aerts A."/>
            <person name="Barry K."/>
            <person name="Churchill A.C.L."/>
            <person name="Grimwood J."/>
            <person name="Hillman B."/>
            <person name="Milgroom M.G."/>
            <person name="Pangilinan J."/>
            <person name="Smith M."/>
            <person name="Salamov A."/>
            <person name="Schmutz J."/>
            <person name="Yadav J."/>
            <person name="Grigoriev I.V."/>
            <person name="Nuss D."/>
        </authorList>
    </citation>
    <scope>NUCLEOTIDE SEQUENCE</scope>
    <source>
        <strain evidence="7">EP155</strain>
    </source>
</reference>
<evidence type="ECO:0000259" key="6">
    <source>
        <dbReference type="Pfam" id="PF01494"/>
    </source>
</evidence>
<dbReference type="AlphaFoldDB" id="A0A9P4Y033"/>
<keyword evidence="2" id="KW-0285">Flavoprotein</keyword>
<evidence type="ECO:0000256" key="5">
    <source>
        <dbReference type="ARBA" id="ARBA00023033"/>
    </source>
</evidence>
<dbReference type="EMBL" id="MU032349">
    <property type="protein sequence ID" value="KAF3763930.1"/>
    <property type="molecule type" value="Genomic_DNA"/>
</dbReference>
<dbReference type="PROSITE" id="PS51257">
    <property type="entry name" value="PROKAR_LIPOPROTEIN"/>
    <property type="match status" value="1"/>
</dbReference>
<dbReference type="Proteomes" id="UP000803844">
    <property type="component" value="Unassembled WGS sequence"/>
</dbReference>
<comment type="caution">
    <text evidence="7">The sequence shown here is derived from an EMBL/GenBank/DDBJ whole genome shotgun (WGS) entry which is preliminary data.</text>
</comment>
<evidence type="ECO:0000313" key="7">
    <source>
        <dbReference type="EMBL" id="KAF3763930.1"/>
    </source>
</evidence>